<sequence>MGMITIFPSVINPKGTDAPPRKVAVYDSERGPSIRCRSDIHPLDSEDKENFEWRADRC</sequence>
<name>A0A0D0D459_9AGAM</name>
<proteinExistence type="predicted"/>
<reference evidence="1 2" key="1">
    <citation type="submission" date="2014-04" db="EMBL/GenBank/DDBJ databases">
        <authorList>
            <consortium name="DOE Joint Genome Institute"/>
            <person name="Kuo A."/>
            <person name="Kohler A."/>
            <person name="Jargeat P."/>
            <person name="Nagy L.G."/>
            <person name="Floudas D."/>
            <person name="Copeland A."/>
            <person name="Barry K.W."/>
            <person name="Cichocki N."/>
            <person name="Veneault-Fourrey C."/>
            <person name="LaButti K."/>
            <person name="Lindquist E.A."/>
            <person name="Lipzen A."/>
            <person name="Lundell T."/>
            <person name="Morin E."/>
            <person name="Murat C."/>
            <person name="Sun H."/>
            <person name="Tunlid A."/>
            <person name="Henrissat B."/>
            <person name="Grigoriev I.V."/>
            <person name="Hibbett D.S."/>
            <person name="Martin F."/>
            <person name="Nordberg H.P."/>
            <person name="Cantor M.N."/>
            <person name="Hua S.X."/>
        </authorList>
    </citation>
    <scope>NUCLEOTIDE SEQUENCE [LARGE SCALE GENOMIC DNA]</scope>
    <source>
        <strain evidence="1 2">Ve08.2h10</strain>
    </source>
</reference>
<gene>
    <name evidence="1" type="ORF">PAXRUDRAFT_834588</name>
</gene>
<dbReference type="HOGENOM" id="CLU_2979735_0_0_1"/>
<dbReference type="Proteomes" id="UP000054538">
    <property type="component" value="Unassembled WGS sequence"/>
</dbReference>
<organism evidence="1 2">
    <name type="scientific">Paxillus rubicundulus Ve08.2h10</name>
    <dbReference type="NCBI Taxonomy" id="930991"/>
    <lineage>
        <taxon>Eukaryota</taxon>
        <taxon>Fungi</taxon>
        <taxon>Dikarya</taxon>
        <taxon>Basidiomycota</taxon>
        <taxon>Agaricomycotina</taxon>
        <taxon>Agaricomycetes</taxon>
        <taxon>Agaricomycetidae</taxon>
        <taxon>Boletales</taxon>
        <taxon>Paxilineae</taxon>
        <taxon>Paxillaceae</taxon>
        <taxon>Paxillus</taxon>
    </lineage>
</organism>
<evidence type="ECO:0000313" key="2">
    <source>
        <dbReference type="Proteomes" id="UP000054538"/>
    </source>
</evidence>
<reference evidence="2" key="2">
    <citation type="submission" date="2015-01" db="EMBL/GenBank/DDBJ databases">
        <title>Evolutionary Origins and Diversification of the Mycorrhizal Mutualists.</title>
        <authorList>
            <consortium name="DOE Joint Genome Institute"/>
            <consortium name="Mycorrhizal Genomics Consortium"/>
            <person name="Kohler A."/>
            <person name="Kuo A."/>
            <person name="Nagy L.G."/>
            <person name="Floudas D."/>
            <person name="Copeland A."/>
            <person name="Barry K.W."/>
            <person name="Cichocki N."/>
            <person name="Veneault-Fourrey C."/>
            <person name="LaButti K."/>
            <person name="Lindquist E.A."/>
            <person name="Lipzen A."/>
            <person name="Lundell T."/>
            <person name="Morin E."/>
            <person name="Murat C."/>
            <person name="Riley R."/>
            <person name="Ohm R."/>
            <person name="Sun H."/>
            <person name="Tunlid A."/>
            <person name="Henrissat B."/>
            <person name="Grigoriev I.V."/>
            <person name="Hibbett D.S."/>
            <person name="Martin F."/>
        </authorList>
    </citation>
    <scope>NUCLEOTIDE SEQUENCE [LARGE SCALE GENOMIC DNA]</scope>
    <source>
        <strain evidence="2">Ve08.2h10</strain>
    </source>
</reference>
<dbReference type="InParanoid" id="A0A0D0D459"/>
<accession>A0A0D0D459</accession>
<dbReference type="AlphaFoldDB" id="A0A0D0D459"/>
<protein>
    <submittedName>
        <fullName evidence="1">Uncharacterized protein</fullName>
    </submittedName>
</protein>
<evidence type="ECO:0000313" key="1">
    <source>
        <dbReference type="EMBL" id="KIK78366.1"/>
    </source>
</evidence>
<keyword evidence="2" id="KW-1185">Reference proteome</keyword>
<dbReference type="EMBL" id="KN826615">
    <property type="protein sequence ID" value="KIK78366.1"/>
    <property type="molecule type" value="Genomic_DNA"/>
</dbReference>